<evidence type="ECO:0000313" key="3">
    <source>
        <dbReference type="EMBL" id="MFC3580646.1"/>
    </source>
</evidence>
<dbReference type="Gene3D" id="3.30.1380.10">
    <property type="match status" value="1"/>
</dbReference>
<dbReference type="EMBL" id="JBHRXP010000004">
    <property type="protein sequence ID" value="MFC3580646.1"/>
    <property type="molecule type" value="Genomic_DNA"/>
</dbReference>
<dbReference type="InterPro" id="IPR009045">
    <property type="entry name" value="Zn_M74/Hedgehog-like"/>
</dbReference>
<evidence type="ECO:0000313" key="4">
    <source>
        <dbReference type="Proteomes" id="UP001595713"/>
    </source>
</evidence>
<feature type="domain" description="D-alanyl-D-alanine carboxypeptidase-like core" evidence="2">
    <location>
        <begin position="72"/>
        <end position="206"/>
    </location>
</feature>
<proteinExistence type="predicted"/>
<dbReference type="CDD" id="cd14852">
    <property type="entry name" value="LD-carboxypeptidase"/>
    <property type="match status" value="1"/>
</dbReference>
<feature type="chain" id="PRO_5046555992" evidence="1">
    <location>
        <begin position="26"/>
        <end position="260"/>
    </location>
</feature>
<dbReference type="InterPro" id="IPR003709">
    <property type="entry name" value="VanY-like_core_dom"/>
</dbReference>
<dbReference type="SUPFAM" id="SSF55166">
    <property type="entry name" value="Hedgehog/DD-peptidase"/>
    <property type="match status" value="1"/>
</dbReference>
<organism evidence="3 4">
    <name type="scientific">Sphingomonas hylomeconis</name>
    <dbReference type="NCBI Taxonomy" id="1395958"/>
    <lineage>
        <taxon>Bacteria</taxon>
        <taxon>Pseudomonadati</taxon>
        <taxon>Pseudomonadota</taxon>
        <taxon>Alphaproteobacteria</taxon>
        <taxon>Sphingomonadales</taxon>
        <taxon>Sphingomonadaceae</taxon>
        <taxon>Sphingomonas</taxon>
    </lineage>
</organism>
<evidence type="ECO:0000259" key="2">
    <source>
        <dbReference type="Pfam" id="PF02557"/>
    </source>
</evidence>
<dbReference type="EC" id="3.4.17.-" evidence="3"/>
<sequence length="260" mass="27671">MNPLFKFLVGACGWSIGLAPGLALAMTVPLCPTQNAEAGTDGRVLGHLPYGQGAEADLLPAPPGFAIGGPCRLHRAAMVDLIRLLQAADTVPGVAGTLRGVSCFRPIEYQRQVFCAQIGQGQRFANAAERARVAAPPAYSEHATGYTLDFAVRPSPDCPDVDACIIWHPAGRWLLAHARDFGFELSFPAGNAQGVSWEPWHWRWVGVSPKAPGAAAARAVFARAAAKYPAIPGVYLKPPPVVPTLPRPGFPLYWPRVPGL</sequence>
<dbReference type="Pfam" id="PF02557">
    <property type="entry name" value="VanY"/>
    <property type="match status" value="1"/>
</dbReference>
<keyword evidence="1" id="KW-0732">Signal</keyword>
<dbReference type="GO" id="GO:0004180">
    <property type="term" value="F:carboxypeptidase activity"/>
    <property type="evidence" value="ECO:0007669"/>
    <property type="project" value="UniProtKB-KW"/>
</dbReference>
<accession>A0ABV7SX10</accession>
<keyword evidence="3" id="KW-0378">Hydrolase</keyword>
<keyword evidence="3" id="KW-0645">Protease</keyword>
<gene>
    <name evidence="3" type="ORF">ACFONA_10770</name>
</gene>
<comment type="caution">
    <text evidence="3">The sequence shown here is derived from an EMBL/GenBank/DDBJ whole genome shotgun (WGS) entry which is preliminary data.</text>
</comment>
<dbReference type="InterPro" id="IPR052179">
    <property type="entry name" value="DD-CPase-like"/>
</dbReference>
<protein>
    <submittedName>
        <fullName evidence="3">M15 family metallopeptidase</fullName>
        <ecNumber evidence="3">3.4.17.-</ecNumber>
    </submittedName>
</protein>
<feature type="signal peptide" evidence="1">
    <location>
        <begin position="1"/>
        <end position="25"/>
    </location>
</feature>
<keyword evidence="4" id="KW-1185">Reference proteome</keyword>
<reference evidence="4" key="1">
    <citation type="journal article" date="2019" name="Int. J. Syst. Evol. Microbiol.">
        <title>The Global Catalogue of Microorganisms (GCM) 10K type strain sequencing project: providing services to taxonomists for standard genome sequencing and annotation.</title>
        <authorList>
            <consortium name="The Broad Institute Genomics Platform"/>
            <consortium name="The Broad Institute Genome Sequencing Center for Infectious Disease"/>
            <person name="Wu L."/>
            <person name="Ma J."/>
        </authorList>
    </citation>
    <scope>NUCLEOTIDE SEQUENCE [LARGE SCALE GENOMIC DNA]</scope>
    <source>
        <strain evidence="4">KCTC 42739</strain>
    </source>
</reference>
<evidence type="ECO:0000256" key="1">
    <source>
        <dbReference type="SAM" id="SignalP"/>
    </source>
</evidence>
<dbReference type="PANTHER" id="PTHR34385">
    <property type="entry name" value="D-ALANYL-D-ALANINE CARBOXYPEPTIDASE"/>
    <property type="match status" value="1"/>
</dbReference>
<dbReference type="Proteomes" id="UP001595713">
    <property type="component" value="Unassembled WGS sequence"/>
</dbReference>
<dbReference type="InterPro" id="IPR058193">
    <property type="entry name" value="VanY/YodJ_core_dom"/>
</dbReference>
<keyword evidence="3" id="KW-0121">Carboxypeptidase</keyword>
<name>A0ABV7SX10_9SPHN</name>
<dbReference type="PANTHER" id="PTHR34385:SF1">
    <property type="entry name" value="PEPTIDOGLYCAN L-ALANYL-D-GLUTAMATE ENDOPEPTIDASE CWLK"/>
    <property type="match status" value="1"/>
</dbReference>